<dbReference type="AlphaFoldDB" id="I4EHR5"/>
<feature type="domain" description="Uracil-DNA glycosylase-like" evidence="1">
    <location>
        <begin position="60"/>
        <end position="232"/>
    </location>
</feature>
<proteinExistence type="predicted"/>
<evidence type="ECO:0000259" key="1">
    <source>
        <dbReference type="Pfam" id="PF03167"/>
    </source>
</evidence>
<evidence type="ECO:0000313" key="2">
    <source>
        <dbReference type="EMBL" id="CCF84227.1"/>
    </source>
</evidence>
<accession>I4EHR5</accession>
<dbReference type="SUPFAM" id="SSF52141">
    <property type="entry name" value="Uracil-DNA glycosylase-like"/>
    <property type="match status" value="1"/>
</dbReference>
<keyword evidence="3" id="KW-1185">Reference proteome</keyword>
<evidence type="ECO:0000313" key="3">
    <source>
        <dbReference type="Proteomes" id="UP000004221"/>
    </source>
</evidence>
<sequence>MTRLETRVDVLLEIVRCPNVRYCLANPDSGHPCAGIVLDQRSKTLEEYQVPEPWSGRLEQAPILFLSSNPSISMEEEYPRWSWSDDLITDFFTNRFGDGRKPWVRDGRYSLLRDGTHSGAVGFWSAVRQRARELLGVDNVRPGEDYALSEVVHCKSRQEQGVAAARDECAGRYLQRIIAQAGAKVVVCLGKTAAQAVRGAFGVPEDGRIAGPIQVGHRLRYFAFLPHPNARGVPKTFAKCLPGEELGQLQAFLAAESS</sequence>
<dbReference type="EMBL" id="CAGS01000249">
    <property type="protein sequence ID" value="CCF84227.1"/>
    <property type="molecule type" value="Genomic_DNA"/>
</dbReference>
<dbReference type="Proteomes" id="UP000004221">
    <property type="component" value="Unassembled WGS sequence"/>
</dbReference>
<dbReference type="RefSeq" id="WP_008478232.1">
    <property type="nucleotide sequence ID" value="NZ_CAGS01000249.1"/>
</dbReference>
<name>I4EHR5_9BACT</name>
<reference evidence="2 3" key="1">
    <citation type="journal article" date="2012" name="ISME J.">
        <title>Nitrification expanded: discovery, physiology and genomics of a nitrite-oxidizing bacterium from the phylum Chloroflexi.</title>
        <authorList>
            <person name="Sorokin D.Y."/>
            <person name="Lucker S."/>
            <person name="Vejmelkova D."/>
            <person name="Kostrikina N.A."/>
            <person name="Kleerebezem R."/>
            <person name="Rijpstra W.I."/>
            <person name="Damste J.S."/>
            <person name="Le Paslier D."/>
            <person name="Muyzer G."/>
            <person name="Wagner M."/>
            <person name="van Loosdrecht M.C."/>
            <person name="Daims H."/>
        </authorList>
    </citation>
    <scope>NUCLEOTIDE SEQUENCE [LARGE SCALE GENOMIC DNA]</scope>
    <source>
        <strain evidence="3">none</strain>
    </source>
</reference>
<gene>
    <name evidence="2" type="ORF">NITHO_3220006</name>
</gene>
<comment type="caution">
    <text evidence="2">The sequence shown here is derived from an EMBL/GenBank/DDBJ whole genome shotgun (WGS) entry which is preliminary data.</text>
</comment>
<dbReference type="InterPro" id="IPR036895">
    <property type="entry name" value="Uracil-DNA_glycosylase-like_sf"/>
</dbReference>
<dbReference type="InterPro" id="IPR005122">
    <property type="entry name" value="Uracil-DNA_glycosylase-like"/>
</dbReference>
<dbReference type="Gene3D" id="3.40.470.10">
    <property type="entry name" value="Uracil-DNA glycosylase-like domain"/>
    <property type="match status" value="1"/>
</dbReference>
<organism evidence="2 3">
    <name type="scientific">Nitrolancea hollandica Lb</name>
    <dbReference type="NCBI Taxonomy" id="1129897"/>
    <lineage>
        <taxon>Bacteria</taxon>
        <taxon>Pseudomonadati</taxon>
        <taxon>Thermomicrobiota</taxon>
        <taxon>Thermomicrobia</taxon>
        <taxon>Sphaerobacterales</taxon>
        <taxon>Sphaerobacterineae</taxon>
        <taxon>Sphaerobacteraceae</taxon>
        <taxon>Nitrolancea</taxon>
    </lineage>
</organism>
<dbReference type="Pfam" id="PF03167">
    <property type="entry name" value="UDG"/>
    <property type="match status" value="1"/>
</dbReference>
<protein>
    <recommendedName>
        <fullName evidence="1">Uracil-DNA glycosylase-like domain-containing protein</fullName>
    </recommendedName>
</protein>